<feature type="compositionally biased region" description="Pro residues" evidence="2">
    <location>
        <begin position="405"/>
        <end position="423"/>
    </location>
</feature>
<dbReference type="GO" id="GO:0005737">
    <property type="term" value="C:cytoplasm"/>
    <property type="evidence" value="ECO:0007669"/>
    <property type="project" value="InterPro"/>
</dbReference>
<sequence>MIVNKKLDRLKQWGRERMGSDSKTDTSDEFKALEMEMQLRHDGMERLNRSATGYVKSVSSRSAGEEKEKVLPVSYFGSAMVSHGEDFEPDSEFGQCLSSLGRANERIARMQETYAANATSSWLESLDRSLVQMKEYQAARKKLESRRLAYDTAQQKMQKSKKEDFRMEEELRSQKAKYEESNEDVYRRMLDIKEAEVDSVGDLSSFLEAELTYYDRCREVLLQLKRDWPAQTAGTRSGTASPVNGLPPRRISRSRASSLTQRFAGIAEDEPLEPPSRPTISSRVPSGQSSPRRELPGFDLPVSVRPIAAMGRSQSTFEGPTSLDFGGGRGDSPAGMPRLTRVPTEPTQILAGRSQLRVTKRDSQISTASGGGGDVFSDDQSDIAESPVYEHARAASWAQEMGKRMPPPPPPSRAKKPPPPPPMKRSALSTRMAGNERSKEAVRIILCGKTLEVSENVTSLLQAGMEVIHSINSLDDAKDNLGDLLAGRGPKTSSPPDHIGSHDYSQPPCAAVIGRAFALDDVEVLNSLYRGSGSEPVAWITGNPDVVPPSKPEQEYAEAGAENVQKAFEKWREAGAESEEIVLY</sequence>
<dbReference type="CDD" id="cd07593">
    <property type="entry name" value="BAR_MUG137_fungi"/>
    <property type="match status" value="1"/>
</dbReference>
<evidence type="ECO:0000256" key="2">
    <source>
        <dbReference type="SAM" id="MobiDB-lite"/>
    </source>
</evidence>
<feature type="compositionally biased region" description="Polar residues" evidence="2">
    <location>
        <begin position="278"/>
        <end position="290"/>
    </location>
</feature>
<evidence type="ECO:0000256" key="1">
    <source>
        <dbReference type="SAM" id="Coils"/>
    </source>
</evidence>
<evidence type="ECO:0000313" key="4">
    <source>
        <dbReference type="EMBL" id="TKA78598.1"/>
    </source>
</evidence>
<dbReference type="OrthoDB" id="14167at2759"/>
<feature type="region of interest" description="Disordered" evidence="2">
    <location>
        <begin position="355"/>
        <end position="380"/>
    </location>
</feature>
<feature type="coiled-coil region" evidence="1">
    <location>
        <begin position="126"/>
        <end position="188"/>
    </location>
</feature>
<evidence type="ECO:0000259" key="3">
    <source>
        <dbReference type="PROSITE" id="PS51021"/>
    </source>
</evidence>
<feature type="region of interest" description="Disordered" evidence="2">
    <location>
        <begin position="231"/>
        <end position="300"/>
    </location>
</feature>
<feature type="domain" description="BAR" evidence="3">
    <location>
        <begin position="15"/>
        <end position="237"/>
    </location>
</feature>
<dbReference type="EMBL" id="NAJQ01000109">
    <property type="protein sequence ID" value="TKA78598.1"/>
    <property type="molecule type" value="Genomic_DNA"/>
</dbReference>
<dbReference type="PROSITE" id="PS51021">
    <property type="entry name" value="BAR"/>
    <property type="match status" value="1"/>
</dbReference>
<dbReference type="Gene3D" id="1.20.1270.60">
    <property type="entry name" value="Arfaptin homology (AH) domain/BAR domain"/>
    <property type="match status" value="1"/>
</dbReference>
<proteinExistence type="predicted"/>
<dbReference type="InterPro" id="IPR027267">
    <property type="entry name" value="AH/BAR_dom_sf"/>
</dbReference>
<feature type="compositionally biased region" description="Polar residues" evidence="2">
    <location>
        <begin position="232"/>
        <end position="242"/>
    </location>
</feature>
<keyword evidence="5" id="KW-1185">Reference proteome</keyword>
<accession>A0A4U0XSI3</accession>
<comment type="caution">
    <text evidence="4">The sequence shown here is derived from an EMBL/GenBank/DDBJ whole genome shotgun (WGS) entry which is preliminary data.</text>
</comment>
<gene>
    <name evidence="4" type="ORF">B0A55_03885</name>
</gene>
<dbReference type="SMART" id="SM00721">
    <property type="entry name" value="BAR"/>
    <property type="match status" value="1"/>
</dbReference>
<dbReference type="AlphaFoldDB" id="A0A4U0XSI3"/>
<feature type="region of interest" description="Disordered" evidence="2">
    <location>
        <begin position="398"/>
        <end position="436"/>
    </location>
</feature>
<feature type="region of interest" description="Disordered" evidence="2">
    <location>
        <begin position="314"/>
        <end position="340"/>
    </location>
</feature>
<dbReference type="InterPro" id="IPR004148">
    <property type="entry name" value="BAR_dom"/>
</dbReference>
<organism evidence="4 5">
    <name type="scientific">Friedmanniomyces simplex</name>
    <dbReference type="NCBI Taxonomy" id="329884"/>
    <lineage>
        <taxon>Eukaryota</taxon>
        <taxon>Fungi</taxon>
        <taxon>Dikarya</taxon>
        <taxon>Ascomycota</taxon>
        <taxon>Pezizomycotina</taxon>
        <taxon>Dothideomycetes</taxon>
        <taxon>Dothideomycetidae</taxon>
        <taxon>Mycosphaerellales</taxon>
        <taxon>Teratosphaeriaceae</taxon>
        <taxon>Friedmanniomyces</taxon>
    </lineage>
</organism>
<keyword evidence="1" id="KW-0175">Coiled coil</keyword>
<dbReference type="SUPFAM" id="SSF103657">
    <property type="entry name" value="BAR/IMD domain-like"/>
    <property type="match status" value="1"/>
</dbReference>
<name>A0A4U0XSI3_9PEZI</name>
<reference evidence="4 5" key="1">
    <citation type="submission" date="2017-03" db="EMBL/GenBank/DDBJ databases">
        <title>Genomes of endolithic fungi from Antarctica.</title>
        <authorList>
            <person name="Coleine C."/>
            <person name="Masonjones S."/>
            <person name="Stajich J.E."/>
        </authorList>
    </citation>
    <scope>NUCLEOTIDE SEQUENCE [LARGE SCALE GENOMIC DNA]</scope>
    <source>
        <strain evidence="4 5">CCFEE 5184</strain>
    </source>
</reference>
<dbReference type="Proteomes" id="UP000309340">
    <property type="component" value="Unassembled WGS sequence"/>
</dbReference>
<dbReference type="Pfam" id="PF03114">
    <property type="entry name" value="BAR"/>
    <property type="match status" value="1"/>
</dbReference>
<dbReference type="STRING" id="329884.A0A4U0XSI3"/>
<protein>
    <recommendedName>
        <fullName evidence="3">BAR domain-containing protein</fullName>
    </recommendedName>
</protein>
<evidence type="ECO:0000313" key="5">
    <source>
        <dbReference type="Proteomes" id="UP000309340"/>
    </source>
</evidence>